<reference evidence="3" key="1">
    <citation type="journal article" date="2022" name="Int. J. Syst. Evol. Microbiol.">
        <title>Anaeromyxobacter oryzae sp. nov., Anaeromyxobacter diazotrophicus sp. nov. and Anaeromyxobacter paludicola sp. nov., isolated from paddy soils.</title>
        <authorList>
            <person name="Itoh H."/>
            <person name="Xu Z."/>
            <person name="Mise K."/>
            <person name="Masuda Y."/>
            <person name="Ushijima N."/>
            <person name="Hayakawa C."/>
            <person name="Shiratori Y."/>
            <person name="Senoo K."/>
        </authorList>
    </citation>
    <scope>NUCLEOTIDE SEQUENCE [LARGE SCALE GENOMIC DNA]</scope>
    <source>
        <strain evidence="3">Red232</strain>
    </source>
</reference>
<name>A0ABM7WUE8_9BACT</name>
<proteinExistence type="predicted"/>
<keyword evidence="3" id="KW-1185">Reference proteome</keyword>
<evidence type="ECO:0000256" key="1">
    <source>
        <dbReference type="SAM" id="MobiDB-lite"/>
    </source>
</evidence>
<evidence type="ECO:0008006" key="4">
    <source>
        <dbReference type="Google" id="ProtNLM"/>
    </source>
</evidence>
<dbReference type="Proteomes" id="UP001162891">
    <property type="component" value="Chromosome"/>
</dbReference>
<sequence>MRALPMLLAAGLACGGGGGHPAPTGPAPSEPSPTPSEPSPAPADPAPAPPTTGQPPAPPPGAPGWAVAAEEHFDAALPAATLTSAPTPDDGPFGDAGVFFQRKGVTPAAAYRATVPFSTGSWLTIESYTLRPGAPLSRFADVAVDPADPSNHVLRIRSPEHTDATVVRPSAALPARYRVSLRVGFASFGDGKAGLNGYTGGEKAGPWWPADDATGQNGFYWLSILDHVPRPHNNTWIHHHRKVVIDSDNNYPPWLELWNGQDFVWNAEHPVTMIALDGSRPGDEKTGPPFFTYSAGAWQPSGAIRAVDAYLADTWYRVTIERDGPKYTLTVSGKFRFGGERTYTATIDAAAHCVFHYPATPEEAAGAKGCEDAGTFDSIAPGNPRWEAGGVWPEWFVFGDPHENYYEGEVYYDDVVLETWRS</sequence>
<gene>
    <name evidence="2" type="ORF">AMOR_20850</name>
</gene>
<accession>A0ABM7WUE8</accession>
<evidence type="ECO:0000313" key="3">
    <source>
        <dbReference type="Proteomes" id="UP001162891"/>
    </source>
</evidence>
<dbReference type="EMBL" id="AP025591">
    <property type="protein sequence ID" value="BDG03089.1"/>
    <property type="molecule type" value="Genomic_DNA"/>
</dbReference>
<protein>
    <recommendedName>
        <fullName evidence="4">Lipoprotein</fullName>
    </recommendedName>
</protein>
<evidence type="ECO:0000313" key="2">
    <source>
        <dbReference type="EMBL" id="BDG03089.1"/>
    </source>
</evidence>
<feature type="region of interest" description="Disordered" evidence="1">
    <location>
        <begin position="11"/>
        <end position="65"/>
    </location>
</feature>
<feature type="compositionally biased region" description="Pro residues" evidence="1">
    <location>
        <begin position="23"/>
        <end position="62"/>
    </location>
</feature>
<organism evidence="2 3">
    <name type="scientific">Anaeromyxobacter oryzae</name>
    <dbReference type="NCBI Taxonomy" id="2918170"/>
    <lineage>
        <taxon>Bacteria</taxon>
        <taxon>Pseudomonadati</taxon>
        <taxon>Myxococcota</taxon>
        <taxon>Myxococcia</taxon>
        <taxon>Myxococcales</taxon>
        <taxon>Cystobacterineae</taxon>
        <taxon>Anaeromyxobacteraceae</taxon>
        <taxon>Anaeromyxobacter</taxon>
    </lineage>
</organism>
<dbReference type="RefSeq" id="WP_248360784.1">
    <property type="nucleotide sequence ID" value="NZ_AP025591.1"/>
</dbReference>